<feature type="region of interest" description="Disordered" evidence="1">
    <location>
        <begin position="66"/>
        <end position="97"/>
    </location>
</feature>
<sequence>MKSGVRHSIHQERQPRMTRNSKRKTRPRSSSVNPLLKRSSGRRMIVISKQHKIAEDLFRRLQVLKGQKPRKLRSSSRKSAKCPGTPCATPSKRIGRPIHPTTISRLARDLKKQLRLTSVSINPMILRNGKTKHNES</sequence>
<dbReference type="EMBL" id="JAIZAY010000007">
    <property type="protein sequence ID" value="KAJ8038953.1"/>
    <property type="molecule type" value="Genomic_DNA"/>
</dbReference>
<feature type="region of interest" description="Disordered" evidence="1">
    <location>
        <begin position="1"/>
        <end position="42"/>
    </location>
</feature>
<protein>
    <submittedName>
        <fullName evidence="2">Uncharacterized protein</fullName>
    </submittedName>
</protein>
<evidence type="ECO:0000313" key="3">
    <source>
        <dbReference type="Proteomes" id="UP001152320"/>
    </source>
</evidence>
<proteinExistence type="predicted"/>
<gene>
    <name evidence="2" type="ORF">HOLleu_16523</name>
</gene>
<feature type="compositionally biased region" description="Basic residues" evidence="1">
    <location>
        <begin position="67"/>
        <end position="80"/>
    </location>
</feature>
<evidence type="ECO:0000256" key="1">
    <source>
        <dbReference type="SAM" id="MobiDB-lite"/>
    </source>
</evidence>
<accession>A0A9Q1HB10</accession>
<comment type="caution">
    <text evidence="2">The sequence shown here is derived from an EMBL/GenBank/DDBJ whole genome shotgun (WGS) entry which is preliminary data.</text>
</comment>
<evidence type="ECO:0000313" key="2">
    <source>
        <dbReference type="EMBL" id="KAJ8038953.1"/>
    </source>
</evidence>
<dbReference type="AlphaFoldDB" id="A0A9Q1HB10"/>
<keyword evidence="3" id="KW-1185">Reference proteome</keyword>
<dbReference type="Proteomes" id="UP001152320">
    <property type="component" value="Chromosome 7"/>
</dbReference>
<organism evidence="2 3">
    <name type="scientific">Holothuria leucospilota</name>
    <name type="common">Black long sea cucumber</name>
    <name type="synonym">Mertensiothuria leucospilota</name>
    <dbReference type="NCBI Taxonomy" id="206669"/>
    <lineage>
        <taxon>Eukaryota</taxon>
        <taxon>Metazoa</taxon>
        <taxon>Echinodermata</taxon>
        <taxon>Eleutherozoa</taxon>
        <taxon>Echinozoa</taxon>
        <taxon>Holothuroidea</taxon>
        <taxon>Aspidochirotacea</taxon>
        <taxon>Aspidochirotida</taxon>
        <taxon>Holothuriidae</taxon>
        <taxon>Holothuria</taxon>
    </lineage>
</organism>
<reference evidence="2" key="1">
    <citation type="submission" date="2021-10" db="EMBL/GenBank/DDBJ databases">
        <title>Tropical sea cucumber genome reveals ecological adaptation and Cuvierian tubules defense mechanism.</title>
        <authorList>
            <person name="Chen T."/>
        </authorList>
    </citation>
    <scope>NUCLEOTIDE SEQUENCE</scope>
    <source>
        <strain evidence="2">Nanhai2018</strain>
        <tissue evidence="2">Muscle</tissue>
    </source>
</reference>
<name>A0A9Q1HB10_HOLLE</name>